<dbReference type="PANTHER" id="PTHR11014:SF63">
    <property type="entry name" value="METALLOPEPTIDASE, PUTATIVE (AFU_ORTHOLOGUE AFUA_6G09600)-RELATED"/>
    <property type="match status" value="1"/>
</dbReference>
<sequence>MTTSLTDDPRFTGLREAAHALQPNTVALRRLLHRHPEQGLALPRTQRAVLDALAGLDLRITTGRELGSVVAVLDGGKPGPAVLLRGDMDALPLQEDTDLAFASEVDGTMHACGHDTHTAMLASAARLLHERRAELAGQVVFMFQPGEEGHHGARFMLEEGLLEAADAPVEKALALHITSKEESGVLRCRRGPIMASANMFTITVTGRGGHASMPSDACDPVPAAAAMVGALQTAVTRRISVFEPAVLTIARITAGTTSNIIPETAELEGTLRALSEETRKTMLEEIRRVCEHVGAAHGCTVAFDFTPGYPVTVNDDDVADRVLDLSSAVLGPKHTSVMPNPIMGAEDWSYVLQRVPGAMAFLGACAPGTTPADAAPNHSNRVVFDEAAFPNGVAVYAAFALDALR</sequence>
<feature type="domain" description="Peptidase M20 dimerisation" evidence="1">
    <location>
        <begin position="199"/>
        <end position="294"/>
    </location>
</feature>
<dbReference type="NCBIfam" id="TIGR01891">
    <property type="entry name" value="amidohydrolases"/>
    <property type="match status" value="1"/>
</dbReference>
<dbReference type="CDD" id="cd03886">
    <property type="entry name" value="M20_Acy1"/>
    <property type="match status" value="1"/>
</dbReference>
<gene>
    <name evidence="2" type="ORF">ACFPM7_27205</name>
</gene>
<dbReference type="RefSeq" id="WP_378250650.1">
    <property type="nucleotide sequence ID" value="NZ_JBHSKF010000018.1"/>
</dbReference>
<dbReference type="Proteomes" id="UP001596157">
    <property type="component" value="Unassembled WGS sequence"/>
</dbReference>
<evidence type="ECO:0000313" key="2">
    <source>
        <dbReference type="EMBL" id="MFC5290754.1"/>
    </source>
</evidence>
<dbReference type="SUPFAM" id="SSF55031">
    <property type="entry name" value="Bacterial exopeptidase dimerisation domain"/>
    <property type="match status" value="1"/>
</dbReference>
<protein>
    <submittedName>
        <fullName evidence="2">M20 family metallopeptidase</fullName>
    </submittedName>
</protein>
<dbReference type="SUPFAM" id="SSF53187">
    <property type="entry name" value="Zn-dependent exopeptidases"/>
    <property type="match status" value="1"/>
</dbReference>
<dbReference type="InterPro" id="IPR017439">
    <property type="entry name" value="Amidohydrolase"/>
</dbReference>
<dbReference type="PIRSF" id="PIRSF005962">
    <property type="entry name" value="Pept_M20D_amidohydro"/>
    <property type="match status" value="1"/>
</dbReference>
<organism evidence="2 3">
    <name type="scientific">Actinokineospora guangxiensis</name>
    <dbReference type="NCBI Taxonomy" id="1490288"/>
    <lineage>
        <taxon>Bacteria</taxon>
        <taxon>Bacillati</taxon>
        <taxon>Actinomycetota</taxon>
        <taxon>Actinomycetes</taxon>
        <taxon>Pseudonocardiales</taxon>
        <taxon>Pseudonocardiaceae</taxon>
        <taxon>Actinokineospora</taxon>
    </lineage>
</organism>
<proteinExistence type="predicted"/>
<dbReference type="Gene3D" id="3.30.70.360">
    <property type="match status" value="1"/>
</dbReference>
<comment type="caution">
    <text evidence="2">The sequence shown here is derived from an EMBL/GenBank/DDBJ whole genome shotgun (WGS) entry which is preliminary data.</text>
</comment>
<dbReference type="Pfam" id="PF01546">
    <property type="entry name" value="Peptidase_M20"/>
    <property type="match status" value="1"/>
</dbReference>
<dbReference type="InterPro" id="IPR011650">
    <property type="entry name" value="Peptidase_M20_dimer"/>
</dbReference>
<dbReference type="Gene3D" id="3.40.630.10">
    <property type="entry name" value="Zn peptidases"/>
    <property type="match status" value="1"/>
</dbReference>
<evidence type="ECO:0000313" key="3">
    <source>
        <dbReference type="Proteomes" id="UP001596157"/>
    </source>
</evidence>
<evidence type="ECO:0000259" key="1">
    <source>
        <dbReference type="Pfam" id="PF07687"/>
    </source>
</evidence>
<dbReference type="InterPro" id="IPR002933">
    <property type="entry name" value="Peptidase_M20"/>
</dbReference>
<dbReference type="EMBL" id="JBHSKF010000018">
    <property type="protein sequence ID" value="MFC5290754.1"/>
    <property type="molecule type" value="Genomic_DNA"/>
</dbReference>
<dbReference type="InterPro" id="IPR036264">
    <property type="entry name" value="Bact_exopeptidase_dim_dom"/>
</dbReference>
<dbReference type="Pfam" id="PF07687">
    <property type="entry name" value="M20_dimer"/>
    <property type="match status" value="1"/>
</dbReference>
<name>A0ABW0EUA0_9PSEU</name>
<accession>A0ABW0EUA0</accession>
<keyword evidence="3" id="KW-1185">Reference proteome</keyword>
<dbReference type="PANTHER" id="PTHR11014">
    <property type="entry name" value="PEPTIDASE M20 FAMILY MEMBER"/>
    <property type="match status" value="1"/>
</dbReference>
<reference evidence="3" key="1">
    <citation type="journal article" date="2019" name="Int. J. Syst. Evol. Microbiol.">
        <title>The Global Catalogue of Microorganisms (GCM) 10K type strain sequencing project: providing services to taxonomists for standard genome sequencing and annotation.</title>
        <authorList>
            <consortium name="The Broad Institute Genomics Platform"/>
            <consortium name="The Broad Institute Genome Sequencing Center for Infectious Disease"/>
            <person name="Wu L."/>
            <person name="Ma J."/>
        </authorList>
    </citation>
    <scope>NUCLEOTIDE SEQUENCE [LARGE SCALE GENOMIC DNA]</scope>
    <source>
        <strain evidence="3">CCUG 59778</strain>
    </source>
</reference>